<feature type="transmembrane region" description="Helical" evidence="7">
    <location>
        <begin position="268"/>
        <end position="291"/>
    </location>
</feature>
<evidence type="ECO:0000259" key="9">
    <source>
        <dbReference type="PROSITE" id="PS50929"/>
    </source>
</evidence>
<dbReference type="Proteomes" id="UP000709959">
    <property type="component" value="Unassembled WGS sequence"/>
</dbReference>
<dbReference type="EMBL" id="JADKCH010000009">
    <property type="protein sequence ID" value="MBK8572825.1"/>
    <property type="molecule type" value="Genomic_DNA"/>
</dbReference>
<dbReference type="SUPFAM" id="SSF52540">
    <property type="entry name" value="P-loop containing nucleoside triphosphate hydrolases"/>
    <property type="match status" value="1"/>
</dbReference>
<feature type="transmembrane region" description="Helical" evidence="7">
    <location>
        <begin position="62"/>
        <end position="80"/>
    </location>
</feature>
<dbReference type="SMART" id="SM00382">
    <property type="entry name" value="AAA"/>
    <property type="match status" value="1"/>
</dbReference>
<evidence type="ECO:0000256" key="1">
    <source>
        <dbReference type="ARBA" id="ARBA00004651"/>
    </source>
</evidence>
<feature type="transmembrane region" description="Helical" evidence="7">
    <location>
        <begin position="162"/>
        <end position="180"/>
    </location>
</feature>
<dbReference type="Gene3D" id="1.20.1560.10">
    <property type="entry name" value="ABC transporter type 1, transmembrane domain"/>
    <property type="match status" value="1"/>
</dbReference>
<dbReference type="PROSITE" id="PS50893">
    <property type="entry name" value="ABC_TRANSPORTER_2"/>
    <property type="match status" value="1"/>
</dbReference>
<dbReference type="InterPro" id="IPR036640">
    <property type="entry name" value="ABC1_TM_sf"/>
</dbReference>
<proteinExistence type="predicted"/>
<keyword evidence="4 10" id="KW-0067">ATP-binding</keyword>
<reference evidence="10 11" key="1">
    <citation type="submission" date="2020-10" db="EMBL/GenBank/DDBJ databases">
        <title>Connecting structure to function with the recovery of over 1000 high-quality activated sludge metagenome-assembled genomes encoding full-length rRNA genes using long-read sequencing.</title>
        <authorList>
            <person name="Singleton C.M."/>
            <person name="Petriglieri F."/>
            <person name="Kristensen J.M."/>
            <person name="Kirkegaard R.H."/>
            <person name="Michaelsen T.Y."/>
            <person name="Andersen M.H."/>
            <person name="Karst S.M."/>
            <person name="Dueholm M.S."/>
            <person name="Nielsen P.H."/>
            <person name="Albertsen M."/>
        </authorList>
    </citation>
    <scope>NUCLEOTIDE SEQUENCE [LARGE SCALE GENOMIC DNA]</scope>
    <source>
        <strain evidence="10">OdNE_18-Q3-R46-58_MAXAC.008</strain>
    </source>
</reference>
<dbReference type="Gene3D" id="3.40.50.300">
    <property type="entry name" value="P-loop containing nucleotide triphosphate hydrolases"/>
    <property type="match status" value="1"/>
</dbReference>
<evidence type="ECO:0000313" key="11">
    <source>
        <dbReference type="Proteomes" id="UP000709959"/>
    </source>
</evidence>
<dbReference type="GO" id="GO:0005886">
    <property type="term" value="C:plasma membrane"/>
    <property type="evidence" value="ECO:0007669"/>
    <property type="project" value="UniProtKB-SubCell"/>
</dbReference>
<keyword evidence="6 7" id="KW-0472">Membrane</keyword>
<evidence type="ECO:0000256" key="6">
    <source>
        <dbReference type="ARBA" id="ARBA00023136"/>
    </source>
</evidence>
<dbReference type="InterPro" id="IPR003439">
    <property type="entry name" value="ABC_transporter-like_ATP-bd"/>
</dbReference>
<dbReference type="AlphaFoldDB" id="A0A936K748"/>
<dbReference type="Pfam" id="PF00005">
    <property type="entry name" value="ABC_tran"/>
    <property type="match status" value="1"/>
</dbReference>
<dbReference type="PROSITE" id="PS50929">
    <property type="entry name" value="ABC_TM1F"/>
    <property type="match status" value="1"/>
</dbReference>
<gene>
    <name evidence="10" type="ORF">IPN91_09315</name>
</gene>
<feature type="domain" description="ABC transmembrane type-1" evidence="9">
    <location>
        <begin position="34"/>
        <end position="305"/>
    </location>
</feature>
<evidence type="ECO:0000256" key="5">
    <source>
        <dbReference type="ARBA" id="ARBA00022989"/>
    </source>
</evidence>
<dbReference type="InterPro" id="IPR011527">
    <property type="entry name" value="ABC1_TM_dom"/>
</dbReference>
<sequence>MADLSNSKLWWWWPLMARHRRTLYWGLAATVWCSVAASVVPYWSGRAVNALERSDWHGSRVFLAWMLAFTAAAGLGRYLMRNTLIGLSREVEREQRESLYSFLLARPFAFYERQRVGDLMSRVGDDVGTVRMATGPGLMSFLQVLSILPVTLGLMFHTSWRLTLAVMFPFCFLALGFYIIGKWSHMVQQKLQLAFSALTTFSHETISGERVVQAFGLEEARVAQFGALSRRHAMLSMKQSVIFSAYAPLSALIGGVSALILVAYGGSLVVAGVLTLGDLTAFTGFLVALAWPMMSLGWSANLFQRAKAGQERLDQLLHSPESPLPPAETITLPEVPAALKLEGVTHRFETGRGLGPLDLALAPGDSLAVVGGIGSGKTLLLQVLAGLREPHSGRMLVDGEPLSDQTLRRHWAGLGWVPQDAFLFSDTLRMNLAMGRPDATEEEIWEIARVVAMDDLIRRLPEGLDTVVGERGVILSGGERQRTALARALLRRPRLLLLDDALSAVDAETESRILENLRGFLGTATLVLATHRVFVAETCARVLVLEEGRTIQVGDPESLAAQPGLFARLKRLQSLERELVRGA</sequence>
<dbReference type="CDD" id="cd18541">
    <property type="entry name" value="ABC_6TM_TmrB_like"/>
    <property type="match status" value="1"/>
</dbReference>
<dbReference type="Pfam" id="PF00664">
    <property type="entry name" value="ABC_membrane"/>
    <property type="match status" value="1"/>
</dbReference>
<dbReference type="GO" id="GO:0005524">
    <property type="term" value="F:ATP binding"/>
    <property type="evidence" value="ECO:0007669"/>
    <property type="project" value="UniProtKB-KW"/>
</dbReference>
<evidence type="ECO:0000256" key="4">
    <source>
        <dbReference type="ARBA" id="ARBA00022840"/>
    </source>
</evidence>
<name>A0A936K748_9BACT</name>
<feature type="transmembrane region" description="Helical" evidence="7">
    <location>
        <begin position="23"/>
        <end position="42"/>
    </location>
</feature>
<feature type="domain" description="ABC transporter" evidence="8">
    <location>
        <begin position="339"/>
        <end position="572"/>
    </location>
</feature>
<dbReference type="GO" id="GO:0015421">
    <property type="term" value="F:ABC-type oligopeptide transporter activity"/>
    <property type="evidence" value="ECO:0007669"/>
    <property type="project" value="TreeGrafter"/>
</dbReference>
<evidence type="ECO:0000313" key="10">
    <source>
        <dbReference type="EMBL" id="MBK8572825.1"/>
    </source>
</evidence>
<dbReference type="SUPFAM" id="SSF90123">
    <property type="entry name" value="ABC transporter transmembrane region"/>
    <property type="match status" value="1"/>
</dbReference>
<keyword evidence="5 7" id="KW-1133">Transmembrane helix</keyword>
<keyword evidence="2 7" id="KW-0812">Transmembrane</keyword>
<dbReference type="InterPro" id="IPR027417">
    <property type="entry name" value="P-loop_NTPase"/>
</dbReference>
<keyword evidence="3" id="KW-0547">Nucleotide-binding</keyword>
<dbReference type="InterPro" id="IPR003593">
    <property type="entry name" value="AAA+_ATPase"/>
</dbReference>
<accession>A0A936K748</accession>
<dbReference type="InterPro" id="IPR039421">
    <property type="entry name" value="Type_1_exporter"/>
</dbReference>
<dbReference type="GO" id="GO:0016887">
    <property type="term" value="F:ATP hydrolysis activity"/>
    <property type="evidence" value="ECO:0007669"/>
    <property type="project" value="InterPro"/>
</dbReference>
<protein>
    <submittedName>
        <fullName evidence="10">ABC transporter ATP-binding protein</fullName>
    </submittedName>
</protein>
<evidence type="ECO:0000256" key="2">
    <source>
        <dbReference type="ARBA" id="ARBA00022692"/>
    </source>
</evidence>
<feature type="transmembrane region" description="Helical" evidence="7">
    <location>
        <begin position="240"/>
        <end position="262"/>
    </location>
</feature>
<comment type="subcellular location">
    <subcellularLocation>
        <location evidence="1">Cell membrane</location>
        <topology evidence="1">Multi-pass membrane protein</topology>
    </subcellularLocation>
</comment>
<dbReference type="PANTHER" id="PTHR43394:SF1">
    <property type="entry name" value="ATP-BINDING CASSETTE SUB-FAMILY B MEMBER 10, MITOCHONDRIAL"/>
    <property type="match status" value="1"/>
</dbReference>
<comment type="caution">
    <text evidence="10">The sequence shown here is derived from an EMBL/GenBank/DDBJ whole genome shotgun (WGS) entry which is preliminary data.</text>
</comment>
<evidence type="ECO:0000259" key="8">
    <source>
        <dbReference type="PROSITE" id="PS50893"/>
    </source>
</evidence>
<evidence type="ECO:0000256" key="7">
    <source>
        <dbReference type="SAM" id="Phobius"/>
    </source>
</evidence>
<evidence type="ECO:0000256" key="3">
    <source>
        <dbReference type="ARBA" id="ARBA00022741"/>
    </source>
</evidence>
<dbReference type="PANTHER" id="PTHR43394">
    <property type="entry name" value="ATP-DEPENDENT PERMEASE MDL1, MITOCHONDRIAL"/>
    <property type="match status" value="1"/>
</dbReference>
<feature type="transmembrane region" description="Helical" evidence="7">
    <location>
        <begin position="138"/>
        <end position="156"/>
    </location>
</feature>
<organism evidence="10 11">
    <name type="scientific">Candidatus Geothrix odensensis</name>
    <dbReference type="NCBI Taxonomy" id="2954440"/>
    <lineage>
        <taxon>Bacteria</taxon>
        <taxon>Pseudomonadati</taxon>
        <taxon>Acidobacteriota</taxon>
        <taxon>Holophagae</taxon>
        <taxon>Holophagales</taxon>
        <taxon>Holophagaceae</taxon>
        <taxon>Geothrix</taxon>
    </lineage>
</organism>